<dbReference type="OrthoDB" id="9796171at2"/>
<dbReference type="Gene3D" id="3.40.630.30">
    <property type="match status" value="1"/>
</dbReference>
<keyword evidence="3" id="KW-1185">Reference proteome</keyword>
<reference evidence="2 3" key="1">
    <citation type="submission" date="2017-02" db="EMBL/GenBank/DDBJ databases">
        <authorList>
            <person name="Peterson S.W."/>
        </authorList>
    </citation>
    <scope>NUCLEOTIDE SEQUENCE [LARGE SCALE GENOMIC DNA]</scope>
    <source>
        <strain evidence="2 3">DSM 21481</strain>
    </source>
</reference>
<evidence type="ECO:0000259" key="1">
    <source>
        <dbReference type="PROSITE" id="PS51186"/>
    </source>
</evidence>
<protein>
    <submittedName>
        <fullName evidence="2">ElaA protein</fullName>
    </submittedName>
</protein>
<dbReference type="EMBL" id="FUZQ01000002">
    <property type="protein sequence ID" value="SKC50038.1"/>
    <property type="molecule type" value="Genomic_DNA"/>
</dbReference>
<name>A0A1T5JFU9_9MICO</name>
<dbReference type="InterPro" id="IPR016181">
    <property type="entry name" value="Acyl_CoA_acyltransferase"/>
</dbReference>
<dbReference type="Pfam" id="PF13673">
    <property type="entry name" value="Acetyltransf_10"/>
    <property type="match status" value="1"/>
</dbReference>
<dbReference type="SUPFAM" id="SSF55729">
    <property type="entry name" value="Acyl-CoA N-acyltransferases (Nat)"/>
    <property type="match status" value="1"/>
</dbReference>
<evidence type="ECO:0000313" key="2">
    <source>
        <dbReference type="EMBL" id="SKC50038.1"/>
    </source>
</evidence>
<proteinExistence type="predicted"/>
<gene>
    <name evidence="2" type="ORF">SAMN04324258_1318</name>
</gene>
<dbReference type="AlphaFoldDB" id="A0A1T5JFU9"/>
<dbReference type="Proteomes" id="UP000189777">
    <property type="component" value="Unassembled WGS sequence"/>
</dbReference>
<dbReference type="RefSeq" id="WP_079572651.1">
    <property type="nucleotide sequence ID" value="NZ_FUZQ01000002.1"/>
</dbReference>
<feature type="domain" description="N-acetyltransferase" evidence="1">
    <location>
        <begin position="20"/>
        <end position="163"/>
    </location>
</feature>
<dbReference type="STRING" id="526729.SAMN04324258_1318"/>
<accession>A0A1T5JFU9</accession>
<evidence type="ECO:0000313" key="3">
    <source>
        <dbReference type="Proteomes" id="UP000189777"/>
    </source>
</evidence>
<dbReference type="GO" id="GO:0016747">
    <property type="term" value="F:acyltransferase activity, transferring groups other than amino-acyl groups"/>
    <property type="evidence" value="ECO:0007669"/>
    <property type="project" value="InterPro"/>
</dbReference>
<dbReference type="PROSITE" id="PS51186">
    <property type="entry name" value="GNAT"/>
    <property type="match status" value="1"/>
</dbReference>
<dbReference type="InterPro" id="IPR000182">
    <property type="entry name" value="GNAT_dom"/>
</dbReference>
<sequence>MTTHDAAGRRHDERWQVRVATLDELDARTAYEAWRLRQDVFVVEQECAYPDLDGRDGEPTARHVVLLDADQGGRVVATARVLDDGDVQRIGRVVCHSDVRGTGASGVLMRAALEAATGSAPRADVVLGAQSPLTGWYGRFGFVPDGPEYLEDDIPHTPMRLRR</sequence>
<organism evidence="2 3">
    <name type="scientific">Krasilnikoviella flava</name>
    <dbReference type="NCBI Taxonomy" id="526729"/>
    <lineage>
        <taxon>Bacteria</taxon>
        <taxon>Bacillati</taxon>
        <taxon>Actinomycetota</taxon>
        <taxon>Actinomycetes</taxon>
        <taxon>Micrococcales</taxon>
        <taxon>Promicromonosporaceae</taxon>
        <taxon>Krasilnikoviella</taxon>
    </lineage>
</organism>